<reference evidence="2 3" key="1">
    <citation type="submission" date="2024-07" db="EMBL/GenBank/DDBJ databases">
        <title>Genomic Encyclopedia of Type Strains, Phase V (KMG-V): Genome sequencing to study the core and pangenomes of soil and plant-associated prokaryotes.</title>
        <authorList>
            <person name="Whitman W."/>
        </authorList>
    </citation>
    <scope>NUCLEOTIDE SEQUENCE [LARGE SCALE GENOMIC DNA]</scope>
    <source>
        <strain evidence="2 3">USDA 152</strain>
    </source>
</reference>
<evidence type="ECO:0000259" key="1">
    <source>
        <dbReference type="Pfam" id="PF01695"/>
    </source>
</evidence>
<dbReference type="Pfam" id="PF01695">
    <property type="entry name" value="IstB_IS21"/>
    <property type="match status" value="1"/>
</dbReference>
<sequence length="87" mass="10039">MERTQIFDLMGELKLYGMKAAFDEIMATAVKRQHEPQRIVGDLLSAEINEKQARSIKYQLTIAKLPLAKDIADFQFDWHADQSDARQ</sequence>
<keyword evidence="3" id="KW-1185">Reference proteome</keyword>
<evidence type="ECO:0000313" key="2">
    <source>
        <dbReference type="EMBL" id="MEY9451437.1"/>
    </source>
</evidence>
<dbReference type="EMBL" id="JBGBZJ010000002">
    <property type="protein sequence ID" value="MEY9451437.1"/>
    <property type="molecule type" value="Genomic_DNA"/>
</dbReference>
<name>A0ABV4FIP5_9BRAD</name>
<feature type="domain" description="IstB-like ATP-binding" evidence="1">
    <location>
        <begin position="10"/>
        <end position="81"/>
    </location>
</feature>
<evidence type="ECO:0000313" key="3">
    <source>
        <dbReference type="Proteomes" id="UP001565369"/>
    </source>
</evidence>
<organism evidence="2 3">
    <name type="scientific">Bradyrhizobium ottawaense</name>
    <dbReference type="NCBI Taxonomy" id="931866"/>
    <lineage>
        <taxon>Bacteria</taxon>
        <taxon>Pseudomonadati</taxon>
        <taxon>Pseudomonadota</taxon>
        <taxon>Alphaproteobacteria</taxon>
        <taxon>Hyphomicrobiales</taxon>
        <taxon>Nitrobacteraceae</taxon>
        <taxon>Bradyrhizobium</taxon>
    </lineage>
</organism>
<comment type="caution">
    <text evidence="2">The sequence shown here is derived from an EMBL/GenBank/DDBJ whole genome shotgun (WGS) entry which is preliminary data.</text>
</comment>
<protein>
    <recommendedName>
        <fullName evidence="1">IstB-like ATP-binding domain-containing protein</fullName>
    </recommendedName>
</protein>
<dbReference type="InterPro" id="IPR002611">
    <property type="entry name" value="IstB_ATP-bd"/>
</dbReference>
<proteinExistence type="predicted"/>
<accession>A0ABV4FIP5</accession>
<gene>
    <name evidence="2" type="ORF">ABIG07_000385</name>
</gene>
<dbReference type="Proteomes" id="UP001565369">
    <property type="component" value="Unassembled WGS sequence"/>
</dbReference>